<reference evidence="1" key="1">
    <citation type="submission" date="2018-05" db="EMBL/GenBank/DDBJ databases">
        <authorList>
            <person name="Lanie J.A."/>
            <person name="Ng W.-L."/>
            <person name="Kazmierczak K.M."/>
            <person name="Andrzejewski T.M."/>
            <person name="Davidsen T.M."/>
            <person name="Wayne K.J."/>
            <person name="Tettelin H."/>
            <person name="Glass J.I."/>
            <person name="Rusch D."/>
            <person name="Podicherti R."/>
            <person name="Tsui H.-C.T."/>
            <person name="Winkler M.E."/>
        </authorList>
    </citation>
    <scope>NUCLEOTIDE SEQUENCE</scope>
</reference>
<accession>A0A382MY11</accession>
<evidence type="ECO:0000313" key="1">
    <source>
        <dbReference type="EMBL" id="SVC53208.1"/>
    </source>
</evidence>
<sequence>EGEAAFEIQFSDLSGNDGIPVTASTNNTKVIFDRTAPADFTVGLLTPTGGNQAAGIWNLTNTGMDIIVPVANDTTLKNGWVLLYGKIGANGFEDLGAPAEIVSSDLSTDKVISVQGERIEELTGFAEGEIIYVKAEMFDRPGNITEGSQSATEILIDETPASITPIAIISNNDNTALAKVGDTVTVSFTTSEILIDTTVSISGQSANITGLGSNQFKAEYVMANGDPEGVIEFDISFIDVQGNPLTGANTTTDASEVTFDKTKPTLDPVTITSDNSCSSGAIAKAENIVTIYFTSLESLLSTFAIVMGDTVSVTDLGSSQYKIDHQLTAEDAEGNITFLIRVTDLVGNVSEDITTTTDSSNVEFDNTIPLLTNVHI</sequence>
<organism evidence="1">
    <name type="scientific">marine metagenome</name>
    <dbReference type="NCBI Taxonomy" id="408172"/>
    <lineage>
        <taxon>unclassified sequences</taxon>
        <taxon>metagenomes</taxon>
        <taxon>ecological metagenomes</taxon>
    </lineage>
</organism>
<feature type="non-terminal residue" evidence="1">
    <location>
        <position position="1"/>
    </location>
</feature>
<feature type="non-terminal residue" evidence="1">
    <location>
        <position position="376"/>
    </location>
</feature>
<proteinExistence type="predicted"/>
<name>A0A382MY11_9ZZZZ</name>
<protein>
    <recommendedName>
        <fullName evidence="2">Bacterial Ig-like domain-containing protein</fullName>
    </recommendedName>
</protein>
<gene>
    <name evidence="1" type="ORF">METZ01_LOCUS306062</name>
</gene>
<evidence type="ECO:0008006" key="2">
    <source>
        <dbReference type="Google" id="ProtNLM"/>
    </source>
</evidence>
<dbReference type="EMBL" id="UINC01096375">
    <property type="protein sequence ID" value="SVC53208.1"/>
    <property type="molecule type" value="Genomic_DNA"/>
</dbReference>
<dbReference type="AlphaFoldDB" id="A0A382MY11"/>